<accession>A0A2N9M9K1</accession>
<dbReference type="PANTHER" id="PTHR35004">
    <property type="entry name" value="TRANSPOSASE RV3428C-RELATED"/>
    <property type="match status" value="1"/>
</dbReference>
<dbReference type="GO" id="GO:0003676">
    <property type="term" value="F:nucleic acid binding"/>
    <property type="evidence" value="ECO:0007669"/>
    <property type="project" value="InterPro"/>
</dbReference>
<gene>
    <name evidence="4" type="ORF">SBA5_930003</name>
</gene>
<name>A0A2N9M9K1_9BACT</name>
<dbReference type="InterPro" id="IPR001584">
    <property type="entry name" value="Integrase_cat-core"/>
</dbReference>
<dbReference type="AlphaFoldDB" id="A0A2N9M9K1"/>
<organism evidence="4 5">
    <name type="scientific">Candidatus Sulfuritelmatomonas gaucii</name>
    <dbReference type="NCBI Taxonomy" id="2043161"/>
    <lineage>
        <taxon>Bacteria</taxon>
        <taxon>Pseudomonadati</taxon>
        <taxon>Acidobacteriota</taxon>
        <taxon>Terriglobia</taxon>
        <taxon>Terriglobales</taxon>
        <taxon>Acidobacteriaceae</taxon>
        <taxon>Candidatus Sulfuritelmatomonas</taxon>
    </lineage>
</organism>
<feature type="region of interest" description="Disordered" evidence="2">
    <location>
        <begin position="458"/>
        <end position="495"/>
    </location>
</feature>
<comment type="similarity">
    <text evidence="1">Belongs to the transposase IS21/IS408/IS1162 family.</text>
</comment>
<reference evidence="5" key="1">
    <citation type="submission" date="2018-02" db="EMBL/GenBank/DDBJ databases">
        <authorList>
            <person name="Hausmann B."/>
        </authorList>
    </citation>
    <scope>NUCLEOTIDE SEQUENCE [LARGE SCALE GENOMIC DNA]</scope>
    <source>
        <strain evidence="5">Peat soil MAG SbA5</strain>
    </source>
</reference>
<dbReference type="NCBIfam" id="NF033546">
    <property type="entry name" value="transpos_IS21"/>
    <property type="match status" value="1"/>
</dbReference>
<feature type="domain" description="Integrase catalytic" evidence="3">
    <location>
        <begin position="111"/>
        <end position="286"/>
    </location>
</feature>
<evidence type="ECO:0000256" key="1">
    <source>
        <dbReference type="ARBA" id="ARBA00009277"/>
    </source>
</evidence>
<evidence type="ECO:0000259" key="3">
    <source>
        <dbReference type="PROSITE" id="PS50994"/>
    </source>
</evidence>
<dbReference type="InterPro" id="IPR054353">
    <property type="entry name" value="IstA-like_C"/>
</dbReference>
<proteinExistence type="inferred from homology"/>
<sequence length="495" mass="57384">MISPETRVQIRRYFYAEHWKIGTIATSLDVHPDTVRRAIEVERFQHAEPLRPSIVDPYLPFVRQTLEQHPRLRATRIHQMIRDRGYSGSVEQLRRVVARLRPQPHEAFLRLQVFPAEQAQVDWAYFGSVMVGRAKRQLSCFVITLSWSRALYLEFFFDQTTENFLRGHVRAFDAWSGAPRVILYDNLRSAVLERRGDRIHFNPRLLELAAHYHFVPRPCQVRAGNQKGRVERAIRYVRDSFWAGRVFTTLAECNRQALVWRDEVAHRRRWPDDSAQTVAQAFTEEQSRLLPLPLHLCNTDRIETVRSRKTIYVRFDLNDYSIPPEAVGRHLTLAASDTDVRILDGAAEIARHHRSYDRQQSILDPAHEQALLRTKRKALHQTRAGRLALAVPESEALLERAFAEGESAASQTFQLIHLLDLYGVAALRRAVREALERNTPRASSVAFLLRRQNRSTPLPALDLSRHPEAQALEVRPHDLETYDELAHPRDDDSEQ</sequence>
<dbReference type="PANTHER" id="PTHR35004:SF7">
    <property type="entry name" value="INTEGRASE PROTEIN"/>
    <property type="match status" value="1"/>
</dbReference>
<dbReference type="EMBL" id="OKRB01000156">
    <property type="protein sequence ID" value="SPE32127.1"/>
    <property type="molecule type" value="Genomic_DNA"/>
</dbReference>
<dbReference type="Gene3D" id="3.30.420.10">
    <property type="entry name" value="Ribonuclease H-like superfamily/Ribonuclease H"/>
    <property type="match status" value="1"/>
</dbReference>
<feature type="compositionally biased region" description="Basic and acidic residues" evidence="2">
    <location>
        <begin position="463"/>
        <end position="495"/>
    </location>
</feature>
<dbReference type="PROSITE" id="PS50994">
    <property type="entry name" value="INTEGRASE"/>
    <property type="match status" value="1"/>
</dbReference>
<dbReference type="SUPFAM" id="SSF53098">
    <property type="entry name" value="Ribonuclease H-like"/>
    <property type="match status" value="1"/>
</dbReference>
<dbReference type="InterPro" id="IPR012337">
    <property type="entry name" value="RNaseH-like_sf"/>
</dbReference>
<dbReference type="OrthoDB" id="119603at2"/>
<evidence type="ECO:0000313" key="4">
    <source>
        <dbReference type="EMBL" id="SPE32127.1"/>
    </source>
</evidence>
<evidence type="ECO:0000256" key="2">
    <source>
        <dbReference type="SAM" id="MobiDB-lite"/>
    </source>
</evidence>
<dbReference type="InterPro" id="IPR036397">
    <property type="entry name" value="RNaseH_sf"/>
</dbReference>
<protein>
    <submittedName>
        <fullName evidence="4">Transposase</fullName>
    </submittedName>
</protein>
<dbReference type="Pfam" id="PF22483">
    <property type="entry name" value="Mu-transpos_C_2"/>
    <property type="match status" value="1"/>
</dbReference>
<dbReference type="GO" id="GO:0015074">
    <property type="term" value="P:DNA integration"/>
    <property type="evidence" value="ECO:0007669"/>
    <property type="project" value="InterPro"/>
</dbReference>
<evidence type="ECO:0000313" key="5">
    <source>
        <dbReference type="Proteomes" id="UP000239735"/>
    </source>
</evidence>
<dbReference type="Proteomes" id="UP000239735">
    <property type="component" value="Unassembled WGS sequence"/>
</dbReference>